<organism evidence="1 2">
    <name type="scientific">Sclerotinia sclerotiorum (strain ATCC 18683 / 1980 / Ss-1)</name>
    <name type="common">White mold</name>
    <name type="synonym">Whetzelinia sclerotiorum</name>
    <dbReference type="NCBI Taxonomy" id="665079"/>
    <lineage>
        <taxon>Eukaryota</taxon>
        <taxon>Fungi</taxon>
        <taxon>Dikarya</taxon>
        <taxon>Ascomycota</taxon>
        <taxon>Pezizomycotina</taxon>
        <taxon>Leotiomycetes</taxon>
        <taxon>Helotiales</taxon>
        <taxon>Sclerotiniaceae</taxon>
        <taxon>Sclerotinia</taxon>
    </lineage>
</organism>
<dbReference type="Proteomes" id="UP000001312">
    <property type="component" value="Unassembled WGS sequence"/>
</dbReference>
<evidence type="ECO:0000313" key="1">
    <source>
        <dbReference type="EMBL" id="EDN96826.1"/>
    </source>
</evidence>
<dbReference type="GeneID" id="5493878"/>
<accession>A7E8X4</accession>
<protein>
    <submittedName>
        <fullName evidence="1">Uncharacterized protein</fullName>
    </submittedName>
</protein>
<dbReference type="EMBL" id="CH476622">
    <property type="protein sequence ID" value="EDN96826.1"/>
    <property type="molecule type" value="Genomic_DNA"/>
</dbReference>
<dbReference type="RefSeq" id="XP_001597558.1">
    <property type="nucleotide sequence ID" value="XM_001597508.1"/>
</dbReference>
<evidence type="ECO:0000313" key="2">
    <source>
        <dbReference type="Proteomes" id="UP000001312"/>
    </source>
</evidence>
<dbReference type="KEGG" id="ssl:SS1G_01752"/>
<keyword evidence="2" id="KW-1185">Reference proteome</keyword>
<dbReference type="HOGENOM" id="CLU_3385035_0_0_1"/>
<dbReference type="AlphaFoldDB" id="A7E8X4"/>
<name>A7E8X4_SCLS1</name>
<proteinExistence type="predicted"/>
<reference evidence="2" key="1">
    <citation type="journal article" date="2011" name="PLoS Genet.">
        <title>Genomic analysis of the necrotrophic fungal pathogens Sclerotinia sclerotiorum and Botrytis cinerea.</title>
        <authorList>
            <person name="Amselem J."/>
            <person name="Cuomo C.A."/>
            <person name="van Kan J.A."/>
            <person name="Viaud M."/>
            <person name="Benito E.P."/>
            <person name="Couloux A."/>
            <person name="Coutinho P.M."/>
            <person name="de Vries R.P."/>
            <person name="Dyer P.S."/>
            <person name="Fillinger S."/>
            <person name="Fournier E."/>
            <person name="Gout L."/>
            <person name="Hahn M."/>
            <person name="Kohn L."/>
            <person name="Lapalu N."/>
            <person name="Plummer K.M."/>
            <person name="Pradier J.M."/>
            <person name="Quevillon E."/>
            <person name="Sharon A."/>
            <person name="Simon A."/>
            <person name="ten Have A."/>
            <person name="Tudzynski B."/>
            <person name="Tudzynski P."/>
            <person name="Wincker P."/>
            <person name="Andrew M."/>
            <person name="Anthouard V."/>
            <person name="Beever R.E."/>
            <person name="Beffa R."/>
            <person name="Benoit I."/>
            <person name="Bouzid O."/>
            <person name="Brault B."/>
            <person name="Chen Z."/>
            <person name="Choquer M."/>
            <person name="Collemare J."/>
            <person name="Cotton P."/>
            <person name="Danchin E.G."/>
            <person name="Da Silva C."/>
            <person name="Gautier A."/>
            <person name="Giraud C."/>
            <person name="Giraud T."/>
            <person name="Gonzalez C."/>
            <person name="Grossetete S."/>
            <person name="Guldener U."/>
            <person name="Henrissat B."/>
            <person name="Howlett B.J."/>
            <person name="Kodira C."/>
            <person name="Kretschmer M."/>
            <person name="Lappartient A."/>
            <person name="Leroch M."/>
            <person name="Levis C."/>
            <person name="Mauceli E."/>
            <person name="Neuveglise C."/>
            <person name="Oeser B."/>
            <person name="Pearson M."/>
            <person name="Poulain J."/>
            <person name="Poussereau N."/>
            <person name="Quesneville H."/>
            <person name="Rascle C."/>
            <person name="Schumacher J."/>
            <person name="Segurens B."/>
            <person name="Sexton A."/>
            <person name="Silva E."/>
            <person name="Sirven C."/>
            <person name="Soanes D.M."/>
            <person name="Talbot N.J."/>
            <person name="Templeton M."/>
            <person name="Yandava C."/>
            <person name="Yarden O."/>
            <person name="Zeng Q."/>
            <person name="Rollins J.A."/>
            <person name="Lebrun M.H."/>
            <person name="Dickman M."/>
        </authorList>
    </citation>
    <scope>NUCLEOTIDE SEQUENCE [LARGE SCALE GENOMIC DNA]</scope>
    <source>
        <strain evidence="2">ATCC 18683 / 1980 / Ss-1</strain>
    </source>
</reference>
<sequence>MSENTNMATVTSSTTVKAGTECCIQSFYRMDDA</sequence>
<gene>
    <name evidence="1" type="ORF">SS1G_01752</name>
</gene>
<dbReference type="InParanoid" id="A7E8X4"/>